<dbReference type="Pfam" id="PF02880">
    <property type="entry name" value="PGM_PMM_III"/>
    <property type="match status" value="1"/>
</dbReference>
<evidence type="ECO:0000256" key="1">
    <source>
        <dbReference type="ARBA" id="ARBA00001946"/>
    </source>
</evidence>
<comment type="similarity">
    <text evidence="2">Belongs to the phosphohexose mutase family.</text>
</comment>
<evidence type="ECO:0000256" key="3">
    <source>
        <dbReference type="ARBA" id="ARBA00022553"/>
    </source>
</evidence>
<dbReference type="Pfam" id="PF02879">
    <property type="entry name" value="PGM_PMM_II"/>
    <property type="match status" value="1"/>
</dbReference>
<evidence type="ECO:0000259" key="8">
    <source>
        <dbReference type="Pfam" id="PF02879"/>
    </source>
</evidence>
<dbReference type="Gene3D" id="3.30.310.50">
    <property type="entry name" value="Alpha-D-phosphohexomutase, C-terminal domain"/>
    <property type="match status" value="1"/>
</dbReference>
<evidence type="ECO:0000256" key="6">
    <source>
        <dbReference type="ARBA" id="ARBA00023235"/>
    </source>
</evidence>
<proteinExistence type="inferred from homology"/>
<dbReference type="PRINTS" id="PR00509">
    <property type="entry name" value="PGMPMM"/>
</dbReference>
<dbReference type="InterPro" id="IPR005841">
    <property type="entry name" value="Alpha-D-phosphohexomutase_SF"/>
</dbReference>
<dbReference type="EMBL" id="PCRQ01000020">
    <property type="protein sequence ID" value="PIP24381.1"/>
    <property type="molecule type" value="Genomic_DNA"/>
</dbReference>
<evidence type="ECO:0000256" key="2">
    <source>
        <dbReference type="ARBA" id="ARBA00010231"/>
    </source>
</evidence>
<keyword evidence="3" id="KW-0597">Phosphoprotein</keyword>
<feature type="domain" description="Alpha-D-phosphohexomutase alpha/beta/alpha" evidence="8">
    <location>
        <begin position="157"/>
        <end position="253"/>
    </location>
</feature>
<feature type="domain" description="Alpha-D-phosphohexomutase alpha/beta/alpha" evidence="9">
    <location>
        <begin position="258"/>
        <end position="357"/>
    </location>
</feature>
<dbReference type="AlphaFoldDB" id="A0A2G9Z0Z7"/>
<evidence type="ECO:0000313" key="11">
    <source>
        <dbReference type="Proteomes" id="UP000229952"/>
    </source>
</evidence>
<dbReference type="Gene3D" id="3.40.120.10">
    <property type="entry name" value="Alpha-D-Glucose-1,6-Bisphosphate, subunit A, domain 3"/>
    <property type="match status" value="3"/>
</dbReference>
<dbReference type="InterPro" id="IPR016055">
    <property type="entry name" value="A-D-PHexomutase_a/b/a-I/II/III"/>
</dbReference>
<dbReference type="GO" id="GO:0005975">
    <property type="term" value="P:carbohydrate metabolic process"/>
    <property type="evidence" value="ECO:0007669"/>
    <property type="project" value="InterPro"/>
</dbReference>
<dbReference type="InterPro" id="IPR005846">
    <property type="entry name" value="A-D-PHexomutase_a/b/a-III"/>
</dbReference>
<comment type="cofactor">
    <cofactor evidence="1">
        <name>Mg(2+)</name>
        <dbReference type="ChEBI" id="CHEBI:18420"/>
    </cofactor>
</comment>
<evidence type="ECO:0008006" key="12">
    <source>
        <dbReference type="Google" id="ProtNLM"/>
    </source>
</evidence>
<protein>
    <recommendedName>
        <fullName evidence="12">Phosphoglucosamine mutase</fullName>
    </recommendedName>
</protein>
<dbReference type="InterPro" id="IPR036900">
    <property type="entry name" value="A-D-PHexomutase_C_sf"/>
</dbReference>
<keyword evidence="5" id="KW-0460">Magnesium</keyword>
<dbReference type="GO" id="GO:0046872">
    <property type="term" value="F:metal ion binding"/>
    <property type="evidence" value="ECO:0007669"/>
    <property type="project" value="UniProtKB-KW"/>
</dbReference>
<evidence type="ECO:0000256" key="4">
    <source>
        <dbReference type="ARBA" id="ARBA00022723"/>
    </source>
</evidence>
<dbReference type="Proteomes" id="UP000229952">
    <property type="component" value="Unassembled WGS sequence"/>
</dbReference>
<dbReference type="InterPro" id="IPR005844">
    <property type="entry name" value="A-D-PHexomutase_a/b/a-I"/>
</dbReference>
<comment type="caution">
    <text evidence="10">The sequence shown here is derived from an EMBL/GenBank/DDBJ whole genome shotgun (WGS) entry which is preliminary data.</text>
</comment>
<evidence type="ECO:0000313" key="10">
    <source>
        <dbReference type="EMBL" id="PIP24381.1"/>
    </source>
</evidence>
<evidence type="ECO:0000259" key="7">
    <source>
        <dbReference type="Pfam" id="PF02878"/>
    </source>
</evidence>
<sequence length="444" mass="50213">MSSLFGTSGIRGSAKDFLNNQFCFDIGRTFAIFLAKHGQKGKLAVGRDTRISSSRIKNAFSKGIQRENYEVFDQGMVPVPAMNYILIADPDYAGSCMITGSHIRSDFNGLKFFAFKEEILKKHEKEIEEIYNKIKQKIPYRVGRTKFKKENKALNFYREMLLKLADSPYSKWKVVVDASNGCQSKTMPEILKKLGLKVKIINCNPEPKKFIARDTETEEAVKDLQEKVKKEKAYLGIAFDGDGDRVVFVDEKGNFLPGDYSGSLIAKYSPTKIVVTPINASQLVEKIGKKVVRTKVGSPYVVEAMKKHKASFGFEANGGGFSREVMLSRDGGSTTMKILNLLKEKRKSLGELINMLPKFFLYRTKVECPAELNSRIIKEAKNKFGGRKIETIDGLKIWQNYSSWILFRPSSNAPEFRVFTEAKTKKEAEKLGKRGINFVKSFIK</sequence>
<dbReference type="SUPFAM" id="SSF53738">
    <property type="entry name" value="Phosphoglucomutase, first 3 domains"/>
    <property type="match status" value="3"/>
</dbReference>
<gene>
    <name evidence="10" type="ORF">COX35_00950</name>
</gene>
<dbReference type="Pfam" id="PF02878">
    <property type="entry name" value="PGM_PMM_I"/>
    <property type="match status" value="1"/>
</dbReference>
<accession>A0A2G9Z0Z7</accession>
<dbReference type="InterPro" id="IPR005845">
    <property type="entry name" value="A-D-PHexomutase_a/b/a-II"/>
</dbReference>
<keyword evidence="4" id="KW-0479">Metal-binding</keyword>
<feature type="domain" description="Alpha-D-phosphohexomutase alpha/beta/alpha" evidence="7">
    <location>
        <begin position="4"/>
        <end position="136"/>
    </location>
</feature>
<reference evidence="10 11" key="1">
    <citation type="submission" date="2017-09" db="EMBL/GenBank/DDBJ databases">
        <title>Depth-based differentiation of microbial function through sediment-hosted aquifers and enrichment of novel symbionts in the deep terrestrial subsurface.</title>
        <authorList>
            <person name="Probst A.J."/>
            <person name="Ladd B."/>
            <person name="Jarett J.K."/>
            <person name="Geller-Mcgrath D.E."/>
            <person name="Sieber C.M."/>
            <person name="Emerson J.B."/>
            <person name="Anantharaman K."/>
            <person name="Thomas B.C."/>
            <person name="Malmstrom R."/>
            <person name="Stieglmeier M."/>
            <person name="Klingl A."/>
            <person name="Woyke T."/>
            <person name="Ryan C.M."/>
            <person name="Banfield J.F."/>
        </authorList>
    </citation>
    <scope>NUCLEOTIDE SEQUENCE [LARGE SCALE GENOMIC DNA]</scope>
    <source>
        <strain evidence="10">CG23_combo_of_CG06-09_8_20_14_all_37_18</strain>
    </source>
</reference>
<organism evidence="10 11">
    <name type="scientific">Candidatus Nealsonbacteria bacterium CG23_combo_of_CG06-09_8_20_14_all_37_18</name>
    <dbReference type="NCBI Taxonomy" id="1974720"/>
    <lineage>
        <taxon>Bacteria</taxon>
        <taxon>Candidatus Nealsoniibacteriota</taxon>
    </lineage>
</organism>
<name>A0A2G9Z0Z7_9BACT</name>
<dbReference type="PANTHER" id="PTHR43771">
    <property type="entry name" value="PHOSPHOMANNOMUTASE"/>
    <property type="match status" value="1"/>
</dbReference>
<keyword evidence="6" id="KW-0413">Isomerase</keyword>
<dbReference type="GO" id="GO:0016868">
    <property type="term" value="F:intramolecular phosphotransferase activity"/>
    <property type="evidence" value="ECO:0007669"/>
    <property type="project" value="InterPro"/>
</dbReference>
<dbReference type="PANTHER" id="PTHR43771:SF1">
    <property type="entry name" value="PHOSPHOMANNOMUTASE"/>
    <property type="match status" value="1"/>
</dbReference>
<evidence type="ECO:0000256" key="5">
    <source>
        <dbReference type="ARBA" id="ARBA00022842"/>
    </source>
</evidence>
<evidence type="ECO:0000259" key="9">
    <source>
        <dbReference type="Pfam" id="PF02880"/>
    </source>
</evidence>
<dbReference type="SUPFAM" id="SSF55957">
    <property type="entry name" value="Phosphoglucomutase, C-terminal domain"/>
    <property type="match status" value="1"/>
</dbReference>